<dbReference type="OrthoDB" id="4569239at2"/>
<comment type="caution">
    <text evidence="2">The sequence shown here is derived from an EMBL/GenBank/DDBJ whole genome shotgun (WGS) entry which is preliminary data.</text>
</comment>
<evidence type="ECO:0000313" key="3">
    <source>
        <dbReference type="Proteomes" id="UP000308349"/>
    </source>
</evidence>
<dbReference type="EMBL" id="VBUU01000029">
    <property type="protein sequence ID" value="TLG01810.1"/>
    <property type="molecule type" value="Genomic_DNA"/>
</dbReference>
<evidence type="ECO:0000256" key="1">
    <source>
        <dbReference type="SAM" id="MobiDB-lite"/>
    </source>
</evidence>
<dbReference type="AlphaFoldDB" id="A0A5R8P8J6"/>
<proteinExistence type="predicted"/>
<reference evidence="2 3" key="1">
    <citation type="submission" date="2019-05" db="EMBL/GenBank/DDBJ databases">
        <title>Genomes sequences of two Nocardia cyriacigeorgica environmental isolates, type strains Nocardia asteroides ATCC 19247 and Nocardia cyriacigeorgica DSM 44484.</title>
        <authorList>
            <person name="Vautrin F."/>
            <person name="Bergeron E."/>
            <person name="Dubost A."/>
            <person name="Abrouk D."/>
            <person name="Rodriguez Nava V."/>
            <person name="Pujic P."/>
        </authorList>
    </citation>
    <scope>NUCLEOTIDE SEQUENCE [LARGE SCALE GENOMIC DNA]</scope>
    <source>
        <strain evidence="2 3">EML 1456</strain>
    </source>
</reference>
<feature type="region of interest" description="Disordered" evidence="1">
    <location>
        <begin position="1"/>
        <end position="20"/>
    </location>
</feature>
<accession>A0A5R8P8J6</accession>
<protein>
    <submittedName>
        <fullName evidence="2">Uncharacterized protein</fullName>
    </submittedName>
</protein>
<organism evidence="2 3">
    <name type="scientific">Nocardia cyriacigeorgica</name>
    <dbReference type="NCBI Taxonomy" id="135487"/>
    <lineage>
        <taxon>Bacteria</taxon>
        <taxon>Bacillati</taxon>
        <taxon>Actinomycetota</taxon>
        <taxon>Actinomycetes</taxon>
        <taxon>Mycobacteriales</taxon>
        <taxon>Nocardiaceae</taxon>
        <taxon>Nocardia</taxon>
    </lineage>
</organism>
<sequence length="90" mass="9523">MTVRFVPGSQMTSDRTPHRAIPAGQDWEVSLLAGKTLTERQVVMALRTAEAIDQLAELAQGIGLTALELVGMAATDGPAATKHPNGRGDR</sequence>
<name>A0A5R8P8J6_9NOCA</name>
<dbReference type="RefSeq" id="WP_138458010.1">
    <property type="nucleotide sequence ID" value="NZ_VBUU01000029.1"/>
</dbReference>
<dbReference type="Proteomes" id="UP000308349">
    <property type="component" value="Unassembled WGS sequence"/>
</dbReference>
<gene>
    <name evidence="2" type="ORF">FEK35_23415</name>
</gene>
<evidence type="ECO:0000313" key="2">
    <source>
        <dbReference type="EMBL" id="TLG01810.1"/>
    </source>
</evidence>